<evidence type="ECO:0000259" key="6">
    <source>
        <dbReference type="PROSITE" id="PS50287"/>
    </source>
</evidence>
<dbReference type="Pfam" id="PF00530">
    <property type="entry name" value="SRCR"/>
    <property type="match status" value="2"/>
</dbReference>
<keyword evidence="1" id="KW-0732">Signal</keyword>
<name>A0A812S3D4_9DINO</name>
<keyword evidence="3" id="KW-1015">Disulfide bond</keyword>
<evidence type="ECO:0000256" key="3">
    <source>
        <dbReference type="ARBA" id="ARBA00023157"/>
    </source>
</evidence>
<feature type="domain" description="SRCR" evidence="6">
    <location>
        <begin position="60"/>
        <end position="135"/>
    </location>
</feature>
<comment type="caution">
    <text evidence="7">The sequence shown here is derived from an EMBL/GenBank/DDBJ whole genome shotgun (WGS) entry which is preliminary data.</text>
</comment>
<evidence type="ECO:0000256" key="5">
    <source>
        <dbReference type="SAM" id="MobiDB-lite"/>
    </source>
</evidence>
<dbReference type="SMART" id="SM00202">
    <property type="entry name" value="SR"/>
    <property type="match status" value="2"/>
</dbReference>
<feature type="region of interest" description="Disordered" evidence="5">
    <location>
        <begin position="919"/>
        <end position="967"/>
    </location>
</feature>
<dbReference type="InterPro" id="IPR053243">
    <property type="entry name" value="SJ_maturation_regulator"/>
</dbReference>
<dbReference type="Proteomes" id="UP000604046">
    <property type="component" value="Unassembled WGS sequence"/>
</dbReference>
<keyword evidence="2" id="KW-0677">Repeat</keyword>
<evidence type="ECO:0000256" key="1">
    <source>
        <dbReference type="ARBA" id="ARBA00022729"/>
    </source>
</evidence>
<dbReference type="GO" id="GO:0045217">
    <property type="term" value="P:cell-cell junction maintenance"/>
    <property type="evidence" value="ECO:0007669"/>
    <property type="project" value="TreeGrafter"/>
</dbReference>
<dbReference type="OrthoDB" id="491627at2759"/>
<dbReference type="PANTHER" id="PTHR47653:SF1">
    <property type="entry name" value="DELETED IN MALIGNANT BRAIN TUMORS 1 PROTEIN"/>
    <property type="match status" value="1"/>
</dbReference>
<feature type="domain" description="SRCR" evidence="6">
    <location>
        <begin position="142"/>
        <end position="236"/>
    </location>
</feature>
<reference evidence="7" key="1">
    <citation type="submission" date="2021-02" db="EMBL/GenBank/DDBJ databases">
        <authorList>
            <person name="Dougan E. K."/>
            <person name="Rhodes N."/>
            <person name="Thang M."/>
            <person name="Chan C."/>
        </authorList>
    </citation>
    <scope>NUCLEOTIDE SEQUENCE</scope>
</reference>
<dbReference type="InterPro" id="IPR036772">
    <property type="entry name" value="SRCR-like_dom_sf"/>
</dbReference>
<dbReference type="SUPFAM" id="SSF56487">
    <property type="entry name" value="SRCR-like"/>
    <property type="match status" value="2"/>
</dbReference>
<dbReference type="PANTHER" id="PTHR47653">
    <property type="entry name" value="PROTEIN BARK BEETLE"/>
    <property type="match status" value="1"/>
</dbReference>
<dbReference type="EMBL" id="CAJNDS010002414">
    <property type="protein sequence ID" value="CAE7465957.1"/>
    <property type="molecule type" value="Genomic_DNA"/>
</dbReference>
<dbReference type="InterPro" id="IPR001190">
    <property type="entry name" value="SRCR"/>
</dbReference>
<dbReference type="PROSITE" id="PS50287">
    <property type="entry name" value="SRCR_2"/>
    <property type="match status" value="2"/>
</dbReference>
<gene>
    <name evidence="7" type="primary">Prss12</name>
    <name evidence="7" type="ORF">SNAT2548_LOCUS26014</name>
</gene>
<keyword evidence="8" id="KW-1185">Reference proteome</keyword>
<evidence type="ECO:0000256" key="4">
    <source>
        <dbReference type="ARBA" id="ARBA00023180"/>
    </source>
</evidence>
<dbReference type="GO" id="GO:0016020">
    <property type="term" value="C:membrane"/>
    <property type="evidence" value="ECO:0007669"/>
    <property type="project" value="InterPro"/>
</dbReference>
<accession>A0A812S3D4</accession>
<dbReference type="Gene3D" id="3.10.250.10">
    <property type="entry name" value="SRCR-like domain"/>
    <property type="match status" value="2"/>
</dbReference>
<protein>
    <submittedName>
        <fullName evidence="7">Prss12 protein</fullName>
    </submittedName>
</protein>
<evidence type="ECO:0000313" key="7">
    <source>
        <dbReference type="EMBL" id="CAE7465957.1"/>
    </source>
</evidence>
<organism evidence="7 8">
    <name type="scientific">Symbiodinium natans</name>
    <dbReference type="NCBI Taxonomy" id="878477"/>
    <lineage>
        <taxon>Eukaryota</taxon>
        <taxon>Sar</taxon>
        <taxon>Alveolata</taxon>
        <taxon>Dinophyceae</taxon>
        <taxon>Suessiales</taxon>
        <taxon>Symbiodiniaceae</taxon>
        <taxon>Symbiodinium</taxon>
    </lineage>
</organism>
<evidence type="ECO:0000256" key="2">
    <source>
        <dbReference type="ARBA" id="ARBA00022737"/>
    </source>
</evidence>
<dbReference type="AlphaFoldDB" id="A0A812S3D4"/>
<proteinExistence type="predicted"/>
<evidence type="ECO:0000313" key="8">
    <source>
        <dbReference type="Proteomes" id="UP000604046"/>
    </source>
</evidence>
<sequence>MSDFDYSATSNLGGSCHSYSPEISSSVSSEFPTSGEWNMVFGYCSSSSVDRILNFKLQKPRLVEGSDLAGHLEIYFEGSWAAVCANGWDDVDAQVVCDELGLQGGSASRISNARNATSVLDEVTCNGDEVGLGLCAGREIPIRLVEGSSLEGAVEISYNGTWSGICSQGWDDVDAAVACRHLGLVGGTAFSVRRANASARMTHVRCGGVEARLTACQSVGPPQECLDEDFAAVRCLPTSTTSTATMTSTTTSTATMTSTTSTGRFQCEPPSLFGSELPERVAFHPEKNFAFCREIFTGSSGQSVYDACMDFCNPAGDAAKLALQVGVSPRGLHLDQAKDICTSEIFLYNSSLAELCDERRNALNIIEDKAVDLLGQTYVFKAEQRVFKASIAKASADLQEYLRGEDFRRAMDDANGPQKANVMVEKVQEKVSLLTGSSDELRESLIKLTTSSDNLVAVVDQQLSMFEEFVEKCGGELLAFKNSADEVIMDICHQTGRSCFETTGSRHIGCCCGFNPILDADDGRSSLCSQAKAQTEDQVQEAENRLSQLGASASLQLGASYAEYERVCRGRRLQREDAPDEFPRVIGVRQLQDEKCQRLPNWDFANTAWSLCEPRGDDRREARMQSMQDACRDFCEGSTNAVPLLMGTPEFGFNATAMEHIAASVFIKNDARVQECHVWSQAFKDVEQTLARFMAALDIFNVAKMWYTIRFQATSKEVQELVSSAAFEANISSQGFAAYNNIKKLTQTGSAKDIQDQLLNAINGVRVEASALQKMLSSSSELMQRFLAECNGVFLGQGSNGERYLDICRQFLDLCVEEEEASHVGCSCGYHPFATFGNPPDFSIGGASDELNTIDVCAEAWTQSLPTVVQVYHKIRETLPESELLSKYPELAQPPSKTSCPHPLSLTGQYPKDAVFAIQPPGASAEGSSTASGMTTSTLEDSTATTAPSTTSGMATPPSTTSGVATPIGVGAQEANEALPSGAPLAFWAVAYGLLAYS</sequence>
<feature type="compositionally biased region" description="Low complexity" evidence="5">
    <location>
        <begin position="922"/>
        <end position="962"/>
    </location>
</feature>
<keyword evidence="4" id="KW-0325">Glycoprotein</keyword>